<accession>A0A437A6V8</accession>
<organism evidence="1 2">
    <name type="scientific">Arthrobotrys flagrans</name>
    <name type="common">Nematode-trapping fungus</name>
    <name type="synonym">Trichothecium flagrans</name>
    <dbReference type="NCBI Taxonomy" id="97331"/>
    <lineage>
        <taxon>Eukaryota</taxon>
        <taxon>Fungi</taxon>
        <taxon>Dikarya</taxon>
        <taxon>Ascomycota</taxon>
        <taxon>Pezizomycotina</taxon>
        <taxon>Orbiliomycetes</taxon>
        <taxon>Orbiliales</taxon>
        <taxon>Orbiliaceae</taxon>
        <taxon>Arthrobotrys</taxon>
    </lineage>
</organism>
<dbReference type="RefSeq" id="XP_067492439.1">
    <property type="nucleotide sequence ID" value="XM_067634363.1"/>
</dbReference>
<reference evidence="1 2" key="1">
    <citation type="submission" date="2019-01" db="EMBL/GenBank/DDBJ databases">
        <title>Intercellular communication is required for trap formation in the nematode-trapping fungus Duddingtonia flagrans.</title>
        <authorList>
            <person name="Youssar L."/>
            <person name="Wernet V."/>
            <person name="Hensel N."/>
            <person name="Hildebrandt H.-G."/>
            <person name="Fischer R."/>
        </authorList>
    </citation>
    <scope>NUCLEOTIDE SEQUENCE [LARGE SCALE GENOMIC DNA]</scope>
    <source>
        <strain evidence="1 2">CBS H-5679</strain>
    </source>
</reference>
<dbReference type="STRING" id="97331.A0A437A6V8"/>
<gene>
    <name evidence="1" type="ORF">DFL_005146</name>
</gene>
<proteinExistence type="predicted"/>
<keyword evidence="2" id="KW-1185">Reference proteome</keyword>
<dbReference type="VEuPathDB" id="FungiDB:DFL_005146"/>
<dbReference type="PANTHER" id="PTHR33488">
    <property type="entry name" value="ZGC:162509"/>
    <property type="match status" value="1"/>
</dbReference>
<sequence>MGKEGEEIDGILKIIKDSIKSLTFMKECIDEMKIFFASVLSDVKTSMCSPLDTFLEGVNTAIVRSGNAQNAREINNLEFTNINKRRLAEQALRLHGKIYMISNIAEIYIGVSTEYIRPALNMMERLLTADSSQYQRESSKFEKWCKESIQKIDLLSIEEAKKKKKAKTRPLALLRYWHWVWGRFAGYALCRALQLFTTG</sequence>
<protein>
    <submittedName>
        <fullName evidence="1">Uncharacterized protein</fullName>
    </submittedName>
</protein>
<comment type="caution">
    <text evidence="1">The sequence shown here is derived from an EMBL/GenBank/DDBJ whole genome shotgun (WGS) entry which is preliminary data.</text>
</comment>
<dbReference type="GeneID" id="93587457"/>
<dbReference type="PANTHER" id="PTHR33488:SF2">
    <property type="entry name" value="EARLY ENDOSOME ANTIGEN 1-LIKE"/>
    <property type="match status" value="1"/>
</dbReference>
<dbReference type="Proteomes" id="UP000283090">
    <property type="component" value="Unassembled WGS sequence"/>
</dbReference>
<name>A0A437A6V8_ARTFL</name>
<dbReference type="AlphaFoldDB" id="A0A437A6V8"/>
<evidence type="ECO:0000313" key="1">
    <source>
        <dbReference type="EMBL" id="RVD86895.1"/>
    </source>
</evidence>
<dbReference type="EMBL" id="SAEB01000006">
    <property type="protein sequence ID" value="RVD86895.1"/>
    <property type="molecule type" value="Genomic_DNA"/>
</dbReference>
<evidence type="ECO:0000313" key="2">
    <source>
        <dbReference type="Proteomes" id="UP000283090"/>
    </source>
</evidence>